<keyword evidence="4" id="KW-1185">Reference proteome</keyword>
<protein>
    <submittedName>
        <fullName evidence="3">Uncharacterized protein</fullName>
    </submittedName>
</protein>
<reference evidence="3 4" key="1">
    <citation type="journal article" date="2012" name="Genet. Mol. Biol.">
        <title>Analysis of 16S rRNA and mxaF genes revealing insights into Methylobacterium niche-specific plant association.</title>
        <authorList>
            <person name="Dourado M.N."/>
            <person name="Andreote F.D."/>
            <person name="Dini-Andreote F."/>
            <person name="Conti R."/>
            <person name="Araujo J.M."/>
            <person name="Araujo W.L."/>
        </authorList>
    </citation>
    <scope>NUCLEOTIDE SEQUENCE [LARGE SCALE GENOMIC DNA]</scope>
    <source>
        <strain evidence="3 4">SR1.6/4</strain>
    </source>
</reference>
<sequence length="69" mass="7226">MKQTAILAALLASAGLLTALGVGPAAAHGCHHGWQHGPQEGWHSHGLKCDTRKGLGVSRRGKHQSRRSA</sequence>
<gene>
    <name evidence="3" type="ORF">MRSR164_03835</name>
</gene>
<evidence type="ECO:0000256" key="2">
    <source>
        <dbReference type="SAM" id="SignalP"/>
    </source>
</evidence>
<feature type="compositionally biased region" description="Basic residues" evidence="1">
    <location>
        <begin position="59"/>
        <end position="69"/>
    </location>
</feature>
<feature type="chain" id="PRO_5045137311" evidence="2">
    <location>
        <begin position="28"/>
        <end position="69"/>
    </location>
</feature>
<dbReference type="Proteomes" id="UP001349262">
    <property type="component" value="Unassembled WGS sequence"/>
</dbReference>
<evidence type="ECO:0000256" key="1">
    <source>
        <dbReference type="SAM" id="MobiDB-lite"/>
    </source>
</evidence>
<organism evidence="3 4">
    <name type="scientific">Methylobacterium radiotolerans</name>
    <dbReference type="NCBI Taxonomy" id="31998"/>
    <lineage>
        <taxon>Bacteria</taxon>
        <taxon>Pseudomonadati</taxon>
        <taxon>Pseudomonadota</taxon>
        <taxon>Alphaproteobacteria</taxon>
        <taxon>Hyphomicrobiales</taxon>
        <taxon>Methylobacteriaceae</taxon>
        <taxon>Methylobacterium</taxon>
    </lineage>
</organism>
<dbReference type="EMBL" id="MLBY01000002">
    <property type="protein sequence ID" value="MEE7455968.1"/>
    <property type="molecule type" value="Genomic_DNA"/>
</dbReference>
<evidence type="ECO:0000313" key="3">
    <source>
        <dbReference type="EMBL" id="MEE7455968.1"/>
    </source>
</evidence>
<accession>A0ABU7T5Y6</accession>
<comment type="caution">
    <text evidence="3">The sequence shown here is derived from an EMBL/GenBank/DDBJ whole genome shotgun (WGS) entry which is preliminary data.</text>
</comment>
<feature type="signal peptide" evidence="2">
    <location>
        <begin position="1"/>
        <end position="27"/>
    </location>
</feature>
<proteinExistence type="predicted"/>
<feature type="region of interest" description="Disordered" evidence="1">
    <location>
        <begin position="37"/>
        <end position="69"/>
    </location>
</feature>
<name>A0ABU7T5Y6_9HYPH</name>
<keyword evidence="2" id="KW-0732">Signal</keyword>
<evidence type="ECO:0000313" key="4">
    <source>
        <dbReference type="Proteomes" id="UP001349262"/>
    </source>
</evidence>